<accession>A0AAC9YS76</accession>
<dbReference type="Pfam" id="PF03928">
    <property type="entry name" value="HbpS-like"/>
    <property type="match status" value="1"/>
</dbReference>
<dbReference type="Gene3D" id="3.30.450.150">
    <property type="entry name" value="Haem-degrading domain"/>
    <property type="match status" value="1"/>
</dbReference>
<dbReference type="SUPFAM" id="SSF143744">
    <property type="entry name" value="GlcG-like"/>
    <property type="match status" value="1"/>
</dbReference>
<organism evidence="1 2">
    <name type="scientific">Candidatus Planktophila dulcis</name>
    <dbReference type="NCBI Taxonomy" id="1884914"/>
    <lineage>
        <taxon>Bacteria</taxon>
        <taxon>Bacillati</taxon>
        <taxon>Actinomycetota</taxon>
        <taxon>Actinomycetes</taxon>
        <taxon>Candidatus Nanopelagicales</taxon>
        <taxon>Candidatus Nanopelagicaceae</taxon>
        <taxon>Candidatus Planktophila</taxon>
    </lineage>
</organism>
<dbReference type="PANTHER" id="PTHR28255">
    <property type="match status" value="1"/>
</dbReference>
<dbReference type="InterPro" id="IPR010371">
    <property type="entry name" value="YBR137W-like"/>
</dbReference>
<dbReference type="InterPro" id="IPR005624">
    <property type="entry name" value="PduO/GlcC-like"/>
</dbReference>
<dbReference type="AlphaFoldDB" id="A0AAC9YS76"/>
<dbReference type="Proteomes" id="UP000217216">
    <property type="component" value="Chromosome"/>
</dbReference>
<dbReference type="PANTHER" id="PTHR28255:SF1">
    <property type="entry name" value="UPF0303 PROTEIN YBR137W"/>
    <property type="match status" value="1"/>
</dbReference>
<evidence type="ECO:0000313" key="2">
    <source>
        <dbReference type="Proteomes" id="UP000217216"/>
    </source>
</evidence>
<dbReference type="GeneID" id="300656792"/>
<evidence type="ECO:0000313" key="1">
    <source>
        <dbReference type="EMBL" id="ASY11651.1"/>
    </source>
</evidence>
<sequence length="160" mass="16965">MNLAETGGFSSSELIAQAQALTLTSINLHDAVSIGKSTARIAELKKLPVSIEVRIGSWCVYHISLEGSSEGHDSWIDRKSAVVEHSKNASLLELVLCEEQNISWYELNGLSENEFAANGGAIPLKLHDSTLGGVLIVSGLAGPDDHRLAVAGLQAFLSEG</sequence>
<dbReference type="RefSeq" id="WP_095675810.1">
    <property type="nucleotide sequence ID" value="NZ_CP016770.1"/>
</dbReference>
<dbReference type="GO" id="GO:0072380">
    <property type="term" value="C:TRC complex"/>
    <property type="evidence" value="ECO:0007669"/>
    <property type="project" value="TreeGrafter"/>
</dbReference>
<dbReference type="EMBL" id="CP016770">
    <property type="protein sequence ID" value="ASY11651.1"/>
    <property type="molecule type" value="Genomic_DNA"/>
</dbReference>
<keyword evidence="2" id="KW-1185">Reference proteome</keyword>
<protein>
    <submittedName>
        <fullName evidence="1">Haem-degrading protein</fullName>
    </submittedName>
</protein>
<proteinExistence type="predicted"/>
<dbReference type="KEGG" id="plak:A1s21155_01355"/>
<reference evidence="1 2" key="1">
    <citation type="submission" date="2016-07" db="EMBL/GenBank/DDBJ databases">
        <title>High microdiversification within the ubiquitous acI lineage of Actinobacteria.</title>
        <authorList>
            <person name="Neuenschwander S.M."/>
            <person name="Salcher M."/>
            <person name="Ghai R."/>
            <person name="Pernthaler J."/>
        </authorList>
    </citation>
    <scope>NUCLEOTIDE SEQUENCE [LARGE SCALE GENOMIC DNA]</scope>
    <source>
        <strain evidence="1">MMS-21-155</strain>
    </source>
</reference>
<gene>
    <name evidence="1" type="ORF">A1s21155_01355</name>
</gene>
<dbReference type="InterPro" id="IPR038084">
    <property type="entry name" value="PduO/GlcC-like_sf"/>
</dbReference>
<name>A0AAC9YS76_9ACTN</name>
<dbReference type="GO" id="GO:0006620">
    <property type="term" value="P:post-translational protein targeting to endoplasmic reticulum membrane"/>
    <property type="evidence" value="ECO:0007669"/>
    <property type="project" value="TreeGrafter"/>
</dbReference>